<dbReference type="InterPro" id="IPR002877">
    <property type="entry name" value="RNA_MeTrfase_FtsJ_dom"/>
</dbReference>
<feature type="active site" description="Proton acceptor" evidence="11 12">
    <location>
        <position position="158"/>
    </location>
</feature>
<gene>
    <name evidence="11" type="primary">rlmE</name>
    <name evidence="11" type="synonym">ftsJ</name>
    <name evidence="11" type="synonym">rrmJ</name>
    <name evidence="14" type="ORF">DB30_03297</name>
</gene>
<feature type="binding site" evidence="11">
    <location>
        <position position="60"/>
    </location>
    <ligand>
        <name>S-adenosyl-L-methionine</name>
        <dbReference type="ChEBI" id="CHEBI:59789"/>
    </ligand>
</feature>
<dbReference type="AlphaFoldDB" id="A0A0C2A1X8"/>
<feature type="binding site" evidence="11">
    <location>
        <position position="78"/>
    </location>
    <ligand>
        <name>S-adenosyl-L-methionine</name>
        <dbReference type="ChEBI" id="CHEBI:59789"/>
    </ligand>
</feature>
<reference evidence="14 15" key="1">
    <citation type="submission" date="2014-12" db="EMBL/GenBank/DDBJ databases">
        <title>Genome assembly of Enhygromyxa salina DSM 15201.</title>
        <authorList>
            <person name="Sharma G."/>
            <person name="Subramanian S."/>
        </authorList>
    </citation>
    <scope>NUCLEOTIDE SEQUENCE [LARGE SCALE GENOMIC DNA]</scope>
    <source>
        <strain evidence="14 15">DSM 15201</strain>
    </source>
</reference>
<evidence type="ECO:0000313" key="14">
    <source>
        <dbReference type="EMBL" id="KIG17378.1"/>
    </source>
</evidence>
<evidence type="ECO:0000256" key="12">
    <source>
        <dbReference type="PIRSR" id="PIRSR005461-1"/>
    </source>
</evidence>
<dbReference type="InterPro" id="IPR050082">
    <property type="entry name" value="RNA_methyltr_RlmE"/>
</dbReference>
<comment type="caution">
    <text evidence="14">The sequence shown here is derived from an EMBL/GenBank/DDBJ whole genome shotgun (WGS) entry which is preliminary data.</text>
</comment>
<dbReference type="RefSeq" id="WP_052548345.1">
    <property type="nucleotide sequence ID" value="NZ_JMCC02000025.1"/>
</dbReference>
<keyword evidence="2 11" id="KW-0489">Methyltransferase</keyword>
<dbReference type="GO" id="GO:0008650">
    <property type="term" value="F:rRNA (uridine-2'-O-)-methyltransferase activity"/>
    <property type="evidence" value="ECO:0007669"/>
    <property type="project" value="UniProtKB-UniRule"/>
</dbReference>
<keyword evidence="14" id="KW-0346">Stress response</keyword>
<comment type="function">
    <text evidence="5 11">Specifically methylates the uridine in position 2552 of 23S rRNA at the 2'-O position of the ribose in the fully assembled 50S ribosomal subunit.</text>
</comment>
<dbReference type="PANTHER" id="PTHR10920">
    <property type="entry name" value="RIBOSOMAL RNA METHYLTRANSFERASE"/>
    <property type="match status" value="1"/>
</dbReference>
<dbReference type="SUPFAM" id="SSF53335">
    <property type="entry name" value="S-adenosyl-L-methionine-dependent methyltransferases"/>
    <property type="match status" value="1"/>
</dbReference>
<evidence type="ECO:0000256" key="10">
    <source>
        <dbReference type="ARBA" id="ARBA00048970"/>
    </source>
</evidence>
<dbReference type="Pfam" id="PF01728">
    <property type="entry name" value="FtsJ"/>
    <property type="match status" value="1"/>
</dbReference>
<evidence type="ECO:0000256" key="4">
    <source>
        <dbReference type="ARBA" id="ARBA00022691"/>
    </source>
</evidence>
<evidence type="ECO:0000259" key="13">
    <source>
        <dbReference type="Pfam" id="PF01728"/>
    </source>
</evidence>
<evidence type="ECO:0000256" key="5">
    <source>
        <dbReference type="ARBA" id="ARBA00037569"/>
    </source>
</evidence>
<evidence type="ECO:0000256" key="7">
    <source>
        <dbReference type="ARBA" id="ARBA00041129"/>
    </source>
</evidence>
<keyword evidence="3 11" id="KW-0808">Transferase</keyword>
<dbReference type="InterPro" id="IPR029063">
    <property type="entry name" value="SAM-dependent_MTases_sf"/>
</dbReference>
<proteinExistence type="inferred from homology"/>
<keyword evidence="4 11" id="KW-0949">S-adenosyl-L-methionine</keyword>
<dbReference type="HAMAP" id="MF_01547">
    <property type="entry name" value="RNA_methyltr_E"/>
    <property type="match status" value="1"/>
</dbReference>
<comment type="similarity">
    <text evidence="11">Belongs to the class I-like SAM-binding methyltransferase superfamily. RNA methyltransferase RlmE family.</text>
</comment>
<dbReference type="InterPro" id="IPR015507">
    <property type="entry name" value="rRNA-MeTfrase_E"/>
</dbReference>
<evidence type="ECO:0000256" key="9">
    <source>
        <dbReference type="ARBA" id="ARBA00042745"/>
    </source>
</evidence>
<dbReference type="PANTHER" id="PTHR10920:SF18">
    <property type="entry name" value="RRNA METHYLTRANSFERASE 2, MITOCHONDRIAL"/>
    <property type="match status" value="1"/>
</dbReference>
<feature type="binding site" evidence="11">
    <location>
        <position position="118"/>
    </location>
    <ligand>
        <name>S-adenosyl-L-methionine</name>
        <dbReference type="ChEBI" id="CHEBI:59789"/>
    </ligand>
</feature>
<evidence type="ECO:0000256" key="2">
    <source>
        <dbReference type="ARBA" id="ARBA00022603"/>
    </source>
</evidence>
<dbReference type="GO" id="GO:0005737">
    <property type="term" value="C:cytoplasm"/>
    <property type="evidence" value="ECO:0007669"/>
    <property type="project" value="UniProtKB-SubCell"/>
</dbReference>
<evidence type="ECO:0000256" key="1">
    <source>
        <dbReference type="ARBA" id="ARBA00022552"/>
    </source>
</evidence>
<accession>A0A0C2A1X8</accession>
<evidence type="ECO:0000256" key="6">
    <source>
        <dbReference type="ARBA" id="ARBA00038861"/>
    </source>
</evidence>
<keyword evidence="11" id="KW-0963">Cytoplasm</keyword>
<name>A0A0C2A1X8_9BACT</name>
<dbReference type="PIRSF" id="PIRSF005461">
    <property type="entry name" value="23S_rRNA_mtase"/>
    <property type="match status" value="1"/>
</dbReference>
<comment type="subcellular location">
    <subcellularLocation>
        <location evidence="11">Cytoplasm</location>
    </subcellularLocation>
</comment>
<protein>
    <recommendedName>
        <fullName evidence="7 11">Ribosomal RNA large subunit methyltransferase E</fullName>
        <ecNumber evidence="6 11">2.1.1.166</ecNumber>
    </recommendedName>
    <alternativeName>
        <fullName evidence="9 11">23S rRNA Um2552 methyltransferase</fullName>
    </alternativeName>
    <alternativeName>
        <fullName evidence="8 11">rRNA (uridine-2'-O-)-methyltransferase</fullName>
    </alternativeName>
</protein>
<dbReference type="Proteomes" id="UP000031599">
    <property type="component" value="Unassembled WGS sequence"/>
</dbReference>
<feature type="domain" description="Ribosomal RNA methyltransferase FtsJ" evidence="13">
    <location>
        <begin position="26"/>
        <end position="200"/>
    </location>
</feature>
<comment type="catalytic activity">
    <reaction evidence="10 11">
        <text>uridine(2552) in 23S rRNA + S-adenosyl-L-methionine = 2'-O-methyluridine(2552) in 23S rRNA + S-adenosyl-L-homocysteine + H(+)</text>
        <dbReference type="Rhea" id="RHEA:42720"/>
        <dbReference type="Rhea" id="RHEA-COMP:10202"/>
        <dbReference type="Rhea" id="RHEA-COMP:10203"/>
        <dbReference type="ChEBI" id="CHEBI:15378"/>
        <dbReference type="ChEBI" id="CHEBI:57856"/>
        <dbReference type="ChEBI" id="CHEBI:59789"/>
        <dbReference type="ChEBI" id="CHEBI:65315"/>
        <dbReference type="ChEBI" id="CHEBI:74478"/>
        <dbReference type="EC" id="2.1.1.166"/>
    </reaction>
</comment>
<feature type="binding site" evidence="11">
    <location>
        <position position="96"/>
    </location>
    <ligand>
        <name>S-adenosyl-L-methionine</name>
        <dbReference type="ChEBI" id="CHEBI:59789"/>
    </ligand>
</feature>
<sequence length="222" mass="24562">MATRKGLGDKRARHDPAYLRAKREQYAGRAIYKLEEIDKRFRLIKPGTQLLDLGCWPGAWLQYAVQKAGTEATLVGVDLKAVEIALPANVHTIVGDVTKLNLGRFVDRFGRFDLVLSDMAPNTTGNKDFDIPTSEDLFLSALDIASASLRIGGHFCAKVFQGGRFADLLHEVESRFQQGRAYRCENTRKASREQYIIGRGLKATTARAHAPTTDTDPAPADD</sequence>
<evidence type="ECO:0000256" key="8">
    <source>
        <dbReference type="ARBA" id="ARBA00041995"/>
    </source>
</evidence>
<dbReference type="EMBL" id="JMCC02000025">
    <property type="protein sequence ID" value="KIG17378.1"/>
    <property type="molecule type" value="Genomic_DNA"/>
</dbReference>
<feature type="binding site" evidence="11">
    <location>
        <position position="58"/>
    </location>
    <ligand>
        <name>S-adenosyl-L-methionine</name>
        <dbReference type="ChEBI" id="CHEBI:59789"/>
    </ligand>
</feature>
<evidence type="ECO:0000256" key="3">
    <source>
        <dbReference type="ARBA" id="ARBA00022679"/>
    </source>
</evidence>
<evidence type="ECO:0000313" key="15">
    <source>
        <dbReference type="Proteomes" id="UP000031599"/>
    </source>
</evidence>
<evidence type="ECO:0000256" key="11">
    <source>
        <dbReference type="HAMAP-Rule" id="MF_01547"/>
    </source>
</evidence>
<keyword evidence="1 11" id="KW-0698">rRNA processing</keyword>
<organism evidence="14 15">
    <name type="scientific">Enhygromyxa salina</name>
    <dbReference type="NCBI Taxonomy" id="215803"/>
    <lineage>
        <taxon>Bacteria</taxon>
        <taxon>Pseudomonadati</taxon>
        <taxon>Myxococcota</taxon>
        <taxon>Polyangia</taxon>
        <taxon>Nannocystales</taxon>
        <taxon>Nannocystaceae</taxon>
        <taxon>Enhygromyxa</taxon>
    </lineage>
</organism>
<dbReference type="EC" id="2.1.1.166" evidence="6 11"/>
<dbReference type="Gene3D" id="3.40.50.150">
    <property type="entry name" value="Vaccinia Virus protein VP39"/>
    <property type="match status" value="1"/>
</dbReference>